<dbReference type="PATRIC" id="fig|158899.10.peg.2486"/>
<evidence type="ECO:0000256" key="2">
    <source>
        <dbReference type="ARBA" id="ARBA00013266"/>
    </source>
</evidence>
<evidence type="ECO:0000256" key="1">
    <source>
        <dbReference type="ARBA" id="ARBA00007274"/>
    </source>
</evidence>
<dbReference type="InterPro" id="IPR042122">
    <property type="entry name" value="Ser_AcTrfase_N_sf"/>
</dbReference>
<protein>
    <recommendedName>
        <fullName evidence="2">serine O-acetyltransferase</fullName>
        <ecNumber evidence="2">2.3.1.30</ecNumber>
    </recommendedName>
</protein>
<dbReference type="Proteomes" id="UP000072421">
    <property type="component" value="Chromosome"/>
</dbReference>
<name>A0A127PC22_9BURK</name>
<dbReference type="GO" id="GO:0008652">
    <property type="term" value="P:amino acid biosynthetic process"/>
    <property type="evidence" value="ECO:0007669"/>
    <property type="project" value="UniProtKB-KW"/>
</dbReference>
<dbReference type="InterPro" id="IPR011004">
    <property type="entry name" value="Trimer_LpxA-like_sf"/>
</dbReference>
<evidence type="ECO:0000256" key="3">
    <source>
        <dbReference type="ARBA" id="ARBA00022605"/>
    </source>
</evidence>
<dbReference type="Pfam" id="PF00132">
    <property type="entry name" value="Hexapep"/>
    <property type="match status" value="1"/>
</dbReference>
<comment type="catalytic activity">
    <reaction evidence="6">
        <text>L-serine + acetyl-CoA = O-acetyl-L-serine + CoA</text>
        <dbReference type="Rhea" id="RHEA:24560"/>
        <dbReference type="ChEBI" id="CHEBI:33384"/>
        <dbReference type="ChEBI" id="CHEBI:57287"/>
        <dbReference type="ChEBI" id="CHEBI:57288"/>
        <dbReference type="ChEBI" id="CHEBI:58340"/>
        <dbReference type="EC" id="2.3.1.30"/>
    </reaction>
</comment>
<dbReference type="PANTHER" id="PTHR42811">
    <property type="entry name" value="SERINE ACETYLTRANSFERASE"/>
    <property type="match status" value="1"/>
</dbReference>
<dbReference type="InterPro" id="IPR045304">
    <property type="entry name" value="LbH_SAT"/>
</dbReference>
<proteinExistence type="inferred from homology"/>
<evidence type="ECO:0000313" key="7">
    <source>
        <dbReference type="EMBL" id="AMO95164.1"/>
    </source>
</evidence>
<organism evidence="7">
    <name type="scientific">Collimonas fungivorans</name>
    <dbReference type="NCBI Taxonomy" id="158899"/>
    <lineage>
        <taxon>Bacteria</taxon>
        <taxon>Pseudomonadati</taxon>
        <taxon>Pseudomonadota</taxon>
        <taxon>Betaproteobacteria</taxon>
        <taxon>Burkholderiales</taxon>
        <taxon>Oxalobacteraceae</taxon>
        <taxon>Collimonas</taxon>
    </lineage>
</organism>
<dbReference type="GO" id="GO:0009001">
    <property type="term" value="F:serine O-acetyltransferase activity"/>
    <property type="evidence" value="ECO:0007669"/>
    <property type="project" value="UniProtKB-EC"/>
</dbReference>
<keyword evidence="4 7" id="KW-0808">Transferase</keyword>
<dbReference type="Gene3D" id="1.10.3130.10">
    <property type="entry name" value="serine acetyltransferase, domain 1"/>
    <property type="match status" value="1"/>
</dbReference>
<evidence type="ECO:0000256" key="5">
    <source>
        <dbReference type="ARBA" id="ARBA00023315"/>
    </source>
</evidence>
<dbReference type="InterPro" id="IPR053376">
    <property type="entry name" value="Serine_acetyltransferase"/>
</dbReference>
<keyword evidence="5" id="KW-0012">Acyltransferase</keyword>
<keyword evidence="3" id="KW-0028">Amino-acid biosynthesis</keyword>
<dbReference type="CDD" id="cd03354">
    <property type="entry name" value="LbH_SAT"/>
    <property type="match status" value="1"/>
</dbReference>
<gene>
    <name evidence="7" type="ORF">CFter6_2492</name>
</gene>
<reference evidence="7 8" key="1">
    <citation type="submission" date="2015-11" db="EMBL/GenBank/DDBJ databases">
        <title>Exploring the genomic traits of fungus-feeding bacterial genus Collimonas.</title>
        <authorList>
            <person name="Song C."/>
            <person name="Schmidt R."/>
            <person name="de Jager V."/>
            <person name="Krzyzanowska D."/>
            <person name="Jongedijk E."/>
            <person name="Cankar K."/>
            <person name="Beekwilder J."/>
            <person name="van Veen A."/>
            <person name="de Boer W."/>
            <person name="van Veen J.A."/>
            <person name="Garbeva P."/>
        </authorList>
    </citation>
    <scope>NUCLEOTIDE SEQUENCE [LARGE SCALE GENOMIC DNA]</scope>
    <source>
        <strain evidence="7 8">Ter6</strain>
    </source>
</reference>
<dbReference type="FunFam" id="2.160.10.10:FF:000015">
    <property type="entry name" value="Serine acetyltransferase, plasmid"/>
    <property type="match status" value="1"/>
</dbReference>
<dbReference type="AlphaFoldDB" id="A0A127PC22"/>
<evidence type="ECO:0000256" key="6">
    <source>
        <dbReference type="ARBA" id="ARBA00049486"/>
    </source>
</evidence>
<comment type="similarity">
    <text evidence="1">Belongs to the transferase hexapeptide repeat family.</text>
</comment>
<accession>A0A127PC22</accession>
<dbReference type="NCBIfam" id="NF041874">
    <property type="entry name" value="EPS_EpsC"/>
    <property type="match status" value="1"/>
</dbReference>
<dbReference type="EMBL" id="CP013232">
    <property type="protein sequence ID" value="AMO95164.1"/>
    <property type="molecule type" value="Genomic_DNA"/>
</dbReference>
<dbReference type="Gene3D" id="2.160.10.10">
    <property type="entry name" value="Hexapeptide repeat proteins"/>
    <property type="match status" value="1"/>
</dbReference>
<dbReference type="InterPro" id="IPR001451">
    <property type="entry name" value="Hexapep"/>
</dbReference>
<sequence>MLFVLEESTPEADLNRQALAVTRQFAAGLPAIRDLLASDIQAAYSGDPAATSISEILLCYPGTTAIIYHRLAHALHGLGAPLLARLIADIAHSATGIDIHPAAQIGASFFIDHGTGVVIGETTIIGQRVRLYQAVTLGAKRFPADQDGALIKGNERHPIVEDDVVIYAGATVLGRVTIGKGSTIGGNVWLTRSVPPGSNISQAQMRDD</sequence>
<dbReference type="SUPFAM" id="SSF51161">
    <property type="entry name" value="Trimeric LpxA-like enzymes"/>
    <property type="match status" value="1"/>
</dbReference>
<dbReference type="EC" id="2.3.1.30" evidence="2"/>
<evidence type="ECO:0000313" key="8">
    <source>
        <dbReference type="Proteomes" id="UP000072421"/>
    </source>
</evidence>
<evidence type="ECO:0000256" key="4">
    <source>
        <dbReference type="ARBA" id="ARBA00022679"/>
    </source>
</evidence>